<dbReference type="EMBL" id="JAABOO010000002">
    <property type="protein sequence ID" value="NER13675.1"/>
    <property type="molecule type" value="Genomic_DNA"/>
</dbReference>
<keyword evidence="3" id="KW-1185">Reference proteome</keyword>
<protein>
    <submittedName>
        <fullName evidence="2">Acyl carrier protein</fullName>
    </submittedName>
</protein>
<reference evidence="2 3" key="1">
    <citation type="submission" date="2020-01" db="EMBL/GenBank/DDBJ databases">
        <title>Leptobacterium flavescens.</title>
        <authorList>
            <person name="Wang G."/>
        </authorList>
    </citation>
    <scope>NUCLEOTIDE SEQUENCE [LARGE SCALE GENOMIC DNA]</scope>
    <source>
        <strain evidence="2 3">KCTC 22160</strain>
    </source>
</reference>
<comment type="caution">
    <text evidence="2">The sequence shown here is derived from an EMBL/GenBank/DDBJ whole genome shotgun (WGS) entry which is preliminary data.</text>
</comment>
<dbReference type="SUPFAM" id="SSF47336">
    <property type="entry name" value="ACP-like"/>
    <property type="match status" value="1"/>
</dbReference>
<dbReference type="RefSeq" id="WP_163606754.1">
    <property type="nucleotide sequence ID" value="NZ_JAABOO010000002.1"/>
</dbReference>
<evidence type="ECO:0000313" key="3">
    <source>
        <dbReference type="Proteomes" id="UP000468581"/>
    </source>
</evidence>
<gene>
    <name evidence="2" type="ORF">GWK08_09515</name>
</gene>
<evidence type="ECO:0000259" key="1">
    <source>
        <dbReference type="PROSITE" id="PS50075"/>
    </source>
</evidence>
<dbReference type="InterPro" id="IPR009081">
    <property type="entry name" value="PP-bd_ACP"/>
</dbReference>
<dbReference type="PROSITE" id="PS50075">
    <property type="entry name" value="CARRIER"/>
    <property type="match status" value="1"/>
</dbReference>
<organism evidence="2 3">
    <name type="scientific">Leptobacterium flavescens</name>
    <dbReference type="NCBI Taxonomy" id="472055"/>
    <lineage>
        <taxon>Bacteria</taxon>
        <taxon>Pseudomonadati</taxon>
        <taxon>Bacteroidota</taxon>
        <taxon>Flavobacteriia</taxon>
        <taxon>Flavobacteriales</taxon>
        <taxon>Flavobacteriaceae</taxon>
        <taxon>Leptobacterium</taxon>
    </lineage>
</organism>
<dbReference type="AlphaFoldDB" id="A0A6P0UK47"/>
<feature type="domain" description="Carrier" evidence="1">
    <location>
        <begin position="1"/>
        <end position="78"/>
    </location>
</feature>
<dbReference type="InterPro" id="IPR036736">
    <property type="entry name" value="ACP-like_sf"/>
</dbReference>
<accession>A0A6P0UK47</accession>
<dbReference type="Proteomes" id="UP000468581">
    <property type="component" value="Unassembled WGS sequence"/>
</dbReference>
<evidence type="ECO:0000313" key="2">
    <source>
        <dbReference type="EMBL" id="NER13675.1"/>
    </source>
</evidence>
<sequence length="86" mass="9584">MNRILINYISGELIGGSEDVAINADDDLLGSGLVDSLGMMKLVLFIENEFQLKIPPEDMTIENFMTVECISNYLETRIQNNTATVK</sequence>
<dbReference type="Pfam" id="PF00550">
    <property type="entry name" value="PP-binding"/>
    <property type="match status" value="1"/>
</dbReference>
<proteinExistence type="predicted"/>
<name>A0A6P0UK47_9FLAO</name>
<dbReference type="Gene3D" id="1.10.1200.10">
    <property type="entry name" value="ACP-like"/>
    <property type="match status" value="1"/>
</dbReference>